<dbReference type="GO" id="GO:0016616">
    <property type="term" value="F:oxidoreductase activity, acting on the CH-OH group of donors, NAD or NADP as acceptor"/>
    <property type="evidence" value="ECO:0007669"/>
    <property type="project" value="InterPro"/>
</dbReference>
<accession>A0A918SY79</accession>
<dbReference type="Gene3D" id="3.40.50.720">
    <property type="entry name" value="NAD(P)-binding Rossmann-like Domain"/>
    <property type="match status" value="1"/>
</dbReference>
<comment type="similarity">
    <text evidence="2">Belongs to the 3-hydroxyacyl-CoA dehydrogenase family.</text>
</comment>
<dbReference type="EMBL" id="BMUL01000004">
    <property type="protein sequence ID" value="GHA77808.1"/>
    <property type="molecule type" value="Genomic_DNA"/>
</dbReference>
<evidence type="ECO:0000259" key="7">
    <source>
        <dbReference type="Pfam" id="PF02737"/>
    </source>
</evidence>
<reference evidence="8" key="1">
    <citation type="journal article" date="2014" name="Int. J. Syst. Evol. Microbiol.">
        <title>Complete genome sequence of Corynebacterium casei LMG S-19264T (=DSM 44701T), isolated from a smear-ripened cheese.</title>
        <authorList>
            <consortium name="US DOE Joint Genome Institute (JGI-PGF)"/>
            <person name="Walter F."/>
            <person name="Albersmeier A."/>
            <person name="Kalinowski J."/>
            <person name="Ruckert C."/>
        </authorList>
    </citation>
    <scope>NUCLEOTIDE SEQUENCE</scope>
    <source>
        <strain evidence="8">JCM 4518</strain>
    </source>
</reference>
<dbReference type="RefSeq" id="WP_373298807.1">
    <property type="nucleotide sequence ID" value="NZ_BMUL01000004.1"/>
</dbReference>
<organism evidence="8 9">
    <name type="scientific">Streptomyces termitum</name>
    <dbReference type="NCBI Taxonomy" id="67368"/>
    <lineage>
        <taxon>Bacteria</taxon>
        <taxon>Bacillati</taxon>
        <taxon>Actinomycetota</taxon>
        <taxon>Actinomycetes</taxon>
        <taxon>Kitasatosporales</taxon>
        <taxon>Streptomycetaceae</taxon>
        <taxon>Streptomyces</taxon>
    </lineage>
</organism>
<gene>
    <name evidence="8" type="ORF">GCM10010305_21110</name>
</gene>
<proteinExistence type="inferred from homology"/>
<dbReference type="InterPro" id="IPR006108">
    <property type="entry name" value="3HC_DH_C"/>
</dbReference>
<dbReference type="InterPro" id="IPR006176">
    <property type="entry name" value="3-OHacyl-CoA_DH_NAD-bd"/>
</dbReference>
<evidence type="ECO:0000313" key="9">
    <source>
        <dbReference type="Proteomes" id="UP000644020"/>
    </source>
</evidence>
<feature type="domain" description="3-hydroxyacyl-CoA dehydrogenase NAD binding" evidence="7">
    <location>
        <begin position="21"/>
        <end position="194"/>
    </location>
</feature>
<dbReference type="GO" id="GO:0006631">
    <property type="term" value="P:fatty acid metabolic process"/>
    <property type="evidence" value="ECO:0007669"/>
    <property type="project" value="InterPro"/>
</dbReference>
<evidence type="ECO:0000259" key="6">
    <source>
        <dbReference type="Pfam" id="PF00725"/>
    </source>
</evidence>
<dbReference type="PANTHER" id="PTHR48075:SF5">
    <property type="entry name" value="3-HYDROXYBUTYRYL-COA DEHYDROGENASE"/>
    <property type="match status" value="1"/>
</dbReference>
<feature type="domain" description="3-hydroxyacyl-CoA dehydrogenase C-terminal" evidence="6">
    <location>
        <begin position="199"/>
        <end position="265"/>
    </location>
</feature>
<dbReference type="InterPro" id="IPR008927">
    <property type="entry name" value="6-PGluconate_DH-like_C_sf"/>
</dbReference>
<protein>
    <submittedName>
        <fullName evidence="8">Hydroxylacyl-CoA dehydrogenase</fullName>
    </submittedName>
</protein>
<evidence type="ECO:0000313" key="8">
    <source>
        <dbReference type="EMBL" id="GHA77808.1"/>
    </source>
</evidence>
<dbReference type="Pfam" id="PF02737">
    <property type="entry name" value="3HCDH_N"/>
    <property type="match status" value="1"/>
</dbReference>
<comment type="caution">
    <text evidence="8">The sequence shown here is derived from an EMBL/GenBank/DDBJ whole genome shotgun (WGS) entry which is preliminary data.</text>
</comment>
<dbReference type="GO" id="GO:0070403">
    <property type="term" value="F:NAD+ binding"/>
    <property type="evidence" value="ECO:0007669"/>
    <property type="project" value="InterPro"/>
</dbReference>
<sequence length="363" mass="37120">MSETTGTDTGSGTGTGAVRTAAVIGTGTIGLGWIALFAAAGLAVRVHSRRPDAERHVRAALGRYAATLPDGPRDPEELAARLRFEPDLARAVEGADAVQENAPEDLALKRDLFARAGAAAGPRALLLSSTSTLSPDDLGAATADPSRLLVAHPFNPPHIVPLVEVVAGERTDPAAVDDAVAFYRGLGKTPVVLRRTVPGFVANRLQSALLRESVHLVREGVVTVAELDGIVTASIGPRWAAVGPFRAFHLGGGPGGLRHWFQHLGVGLERGWAGLGAPPVDEATVGTVIAQADEAFGDRSYEELAADRDAVQNAVIAAVALARATPPDPAEGRAHGAAAGDADGAATDGPAGTVRIGAVPRSA</sequence>
<keyword evidence="3" id="KW-0560">Oxidoreductase</keyword>
<dbReference type="PANTHER" id="PTHR48075">
    <property type="entry name" value="3-HYDROXYACYL-COA DEHYDROGENASE FAMILY PROTEIN"/>
    <property type="match status" value="1"/>
</dbReference>
<dbReference type="AlphaFoldDB" id="A0A918SY79"/>
<dbReference type="Proteomes" id="UP000644020">
    <property type="component" value="Unassembled WGS sequence"/>
</dbReference>
<name>A0A918SY79_9ACTN</name>
<dbReference type="SUPFAM" id="SSF48179">
    <property type="entry name" value="6-phosphogluconate dehydrogenase C-terminal domain-like"/>
    <property type="match status" value="1"/>
</dbReference>
<dbReference type="Gene3D" id="1.10.1040.10">
    <property type="entry name" value="N-(1-d-carboxylethyl)-l-norvaline Dehydrogenase, domain 2"/>
    <property type="match status" value="1"/>
</dbReference>
<feature type="compositionally biased region" description="Low complexity" evidence="4">
    <location>
        <begin position="335"/>
        <end position="352"/>
    </location>
</feature>
<dbReference type="Pfam" id="PF00725">
    <property type="entry name" value="3HCDH"/>
    <property type="match status" value="1"/>
</dbReference>
<keyword evidence="5" id="KW-0812">Transmembrane</keyword>
<keyword evidence="5" id="KW-1133">Transmembrane helix</keyword>
<evidence type="ECO:0000256" key="2">
    <source>
        <dbReference type="ARBA" id="ARBA00009463"/>
    </source>
</evidence>
<keyword evidence="5" id="KW-0472">Membrane</keyword>
<evidence type="ECO:0000256" key="4">
    <source>
        <dbReference type="SAM" id="MobiDB-lite"/>
    </source>
</evidence>
<feature type="transmembrane region" description="Helical" evidence="5">
    <location>
        <begin position="20"/>
        <end position="44"/>
    </location>
</feature>
<dbReference type="InterPro" id="IPR036291">
    <property type="entry name" value="NAD(P)-bd_dom_sf"/>
</dbReference>
<dbReference type="InterPro" id="IPR013328">
    <property type="entry name" value="6PGD_dom2"/>
</dbReference>
<dbReference type="SUPFAM" id="SSF51735">
    <property type="entry name" value="NAD(P)-binding Rossmann-fold domains"/>
    <property type="match status" value="1"/>
</dbReference>
<comment type="pathway">
    <text evidence="1">Lipid metabolism; butanoate metabolism.</text>
</comment>
<evidence type="ECO:0000256" key="1">
    <source>
        <dbReference type="ARBA" id="ARBA00005086"/>
    </source>
</evidence>
<evidence type="ECO:0000256" key="5">
    <source>
        <dbReference type="SAM" id="Phobius"/>
    </source>
</evidence>
<reference evidence="8" key="2">
    <citation type="submission" date="2020-09" db="EMBL/GenBank/DDBJ databases">
        <authorList>
            <person name="Sun Q."/>
            <person name="Ohkuma M."/>
        </authorList>
    </citation>
    <scope>NUCLEOTIDE SEQUENCE</scope>
    <source>
        <strain evidence="8">JCM 4518</strain>
    </source>
</reference>
<feature type="region of interest" description="Disordered" evidence="4">
    <location>
        <begin position="325"/>
        <end position="363"/>
    </location>
</feature>
<evidence type="ECO:0000256" key="3">
    <source>
        <dbReference type="ARBA" id="ARBA00023002"/>
    </source>
</evidence>
<keyword evidence="9" id="KW-1185">Reference proteome</keyword>